<name>B5FEL2_ALIFM</name>
<proteinExistence type="predicted"/>
<dbReference type="KEGG" id="vfm:VFMJ11_1558"/>
<organism evidence="1 2">
    <name type="scientific">Aliivibrio fischeri (strain MJ11)</name>
    <name type="common">Vibrio fischeri</name>
    <dbReference type="NCBI Taxonomy" id="388396"/>
    <lineage>
        <taxon>Bacteria</taxon>
        <taxon>Pseudomonadati</taxon>
        <taxon>Pseudomonadota</taxon>
        <taxon>Gammaproteobacteria</taxon>
        <taxon>Vibrionales</taxon>
        <taxon>Vibrionaceae</taxon>
        <taxon>Aliivibrio</taxon>
    </lineage>
</organism>
<dbReference type="Proteomes" id="UP000001857">
    <property type="component" value="Chromosome I"/>
</dbReference>
<dbReference type="EMBL" id="CP001139">
    <property type="protein sequence ID" value="ACH65481.1"/>
    <property type="molecule type" value="Genomic_DNA"/>
</dbReference>
<accession>B5FEL2</accession>
<evidence type="ECO:0000313" key="1">
    <source>
        <dbReference type="EMBL" id="ACH65481.1"/>
    </source>
</evidence>
<dbReference type="AlphaFoldDB" id="B5FEL2"/>
<reference evidence="1 2" key="2">
    <citation type="journal article" date="2009" name="Nature">
        <title>A single regulatory gene is sufficient to alter bacterial host range.</title>
        <authorList>
            <person name="Mandel M.J."/>
            <person name="Wollenberg M.S."/>
            <person name="Stabb E.V."/>
            <person name="Visick K.L."/>
            <person name="Ruby E.G."/>
        </authorList>
    </citation>
    <scope>NUCLEOTIDE SEQUENCE [LARGE SCALE GENOMIC DNA]</scope>
    <source>
        <strain evidence="1 2">MJ11</strain>
    </source>
</reference>
<dbReference type="HOGENOM" id="CLU_100948_0_0_6"/>
<gene>
    <name evidence="1" type="ordered locus">VFMJ11_1558</name>
</gene>
<protein>
    <submittedName>
        <fullName evidence="1">Uncharacterized protein</fullName>
    </submittedName>
</protein>
<reference evidence="2" key="1">
    <citation type="submission" date="2008-08" db="EMBL/GenBank/DDBJ databases">
        <title>Complete sequence of Vibrio fischeri strain MJ11.</title>
        <authorList>
            <person name="Mandel M.J."/>
            <person name="Stabb E.V."/>
            <person name="Ruby E.G."/>
            <person name="Ferriera S."/>
            <person name="Johnson J."/>
            <person name="Kravitz S."/>
            <person name="Beeson K."/>
            <person name="Sutton G."/>
            <person name="Rogers Y.-H."/>
            <person name="Friedman R."/>
            <person name="Frazier M."/>
            <person name="Venter J.C."/>
        </authorList>
    </citation>
    <scope>NUCLEOTIDE SEQUENCE [LARGE SCALE GENOMIC DNA]</scope>
    <source>
        <strain evidence="2">MJ11</strain>
    </source>
</reference>
<evidence type="ECO:0000313" key="2">
    <source>
        <dbReference type="Proteomes" id="UP000001857"/>
    </source>
</evidence>
<sequence length="179" mass="20328">MAINSNKSHILISNESLIKIYNAVLLQGFFADTKRIKDIFMSQAKRKESAEFLDLVVSGRQSILAIEIQSKELTSLIAKLRSKEFDLCNEKLPNPFKELPQLSLNGITSVMQTLLAQSALLTQDESMMIHFFNNDLEKAYASSSLLTSNHPTLFAYQTHIKQKYNEAIEFDNLLDNLLK</sequence>